<keyword evidence="2 4" id="KW-0479">Metal-binding</keyword>
<dbReference type="EMBL" id="AUPZ01000007">
    <property type="protein sequence ID" value="EQB39479.1"/>
    <property type="molecule type" value="Genomic_DNA"/>
</dbReference>
<dbReference type="OrthoDB" id="335174at2"/>
<dbReference type="PROSITE" id="PS51007">
    <property type="entry name" value="CYTC"/>
    <property type="match status" value="1"/>
</dbReference>
<dbReference type="PATRIC" id="fig|1172190.3.peg.1104"/>
<dbReference type="AlphaFoldDB" id="T0KQZ0"/>
<dbReference type="SUPFAM" id="SSF46626">
    <property type="entry name" value="Cytochrome c"/>
    <property type="match status" value="1"/>
</dbReference>
<accession>T0KQZ0</accession>
<dbReference type="STRING" id="1172190.M947_05655"/>
<dbReference type="InterPro" id="IPR009056">
    <property type="entry name" value="Cyt_c-like_dom"/>
</dbReference>
<dbReference type="GO" id="GO:0009055">
    <property type="term" value="F:electron transfer activity"/>
    <property type="evidence" value="ECO:0007669"/>
    <property type="project" value="InterPro"/>
</dbReference>
<keyword evidence="3 4" id="KW-0408">Iron</keyword>
<evidence type="ECO:0000256" key="3">
    <source>
        <dbReference type="ARBA" id="ARBA00023004"/>
    </source>
</evidence>
<organism evidence="6 7">
    <name type="scientific">Sulfurimonas hongkongensis</name>
    <dbReference type="NCBI Taxonomy" id="1172190"/>
    <lineage>
        <taxon>Bacteria</taxon>
        <taxon>Pseudomonadati</taxon>
        <taxon>Campylobacterota</taxon>
        <taxon>Epsilonproteobacteria</taxon>
        <taxon>Campylobacterales</taxon>
        <taxon>Sulfurimonadaceae</taxon>
        <taxon>Sulfurimonas</taxon>
    </lineage>
</organism>
<dbReference type="eggNOG" id="COG2863">
    <property type="taxonomic scope" value="Bacteria"/>
</dbReference>
<gene>
    <name evidence="6" type="ORF">M947_05655</name>
</gene>
<dbReference type="Pfam" id="PF00034">
    <property type="entry name" value="Cytochrom_C"/>
    <property type="match status" value="1"/>
</dbReference>
<dbReference type="Proteomes" id="UP000015520">
    <property type="component" value="Unassembled WGS sequence"/>
</dbReference>
<feature type="domain" description="Cytochrome c" evidence="5">
    <location>
        <begin position="17"/>
        <end position="99"/>
    </location>
</feature>
<sequence length="101" mass="11624">MKKYIVLILSLSAFLYSNNIDGKEVFKTYCWGCHHETAEAFGPPFSEIAAKRTRDEIAAYIIDPKAMYEAFGYKRSVMTEFNLNDKERDAVVDYVLLQKGK</sequence>
<evidence type="ECO:0000313" key="6">
    <source>
        <dbReference type="EMBL" id="EQB39479.1"/>
    </source>
</evidence>
<dbReference type="Gene3D" id="1.10.760.10">
    <property type="entry name" value="Cytochrome c-like domain"/>
    <property type="match status" value="1"/>
</dbReference>
<keyword evidence="1 4" id="KW-0349">Heme</keyword>
<dbReference type="RefSeq" id="WP_021287399.1">
    <property type="nucleotide sequence ID" value="NZ_AUPZ01000007.1"/>
</dbReference>
<dbReference type="GO" id="GO:0046872">
    <property type="term" value="F:metal ion binding"/>
    <property type="evidence" value="ECO:0007669"/>
    <property type="project" value="UniProtKB-KW"/>
</dbReference>
<name>T0KQZ0_9BACT</name>
<evidence type="ECO:0000256" key="4">
    <source>
        <dbReference type="PROSITE-ProRule" id="PRU00433"/>
    </source>
</evidence>
<evidence type="ECO:0000259" key="5">
    <source>
        <dbReference type="PROSITE" id="PS51007"/>
    </source>
</evidence>
<dbReference type="GO" id="GO:0020037">
    <property type="term" value="F:heme binding"/>
    <property type="evidence" value="ECO:0007669"/>
    <property type="project" value="InterPro"/>
</dbReference>
<dbReference type="InterPro" id="IPR036909">
    <property type="entry name" value="Cyt_c-like_dom_sf"/>
</dbReference>
<keyword evidence="7" id="KW-1185">Reference proteome</keyword>
<evidence type="ECO:0000256" key="1">
    <source>
        <dbReference type="ARBA" id="ARBA00022617"/>
    </source>
</evidence>
<evidence type="ECO:0000313" key="7">
    <source>
        <dbReference type="Proteomes" id="UP000015520"/>
    </source>
</evidence>
<comment type="caution">
    <text evidence="6">The sequence shown here is derived from an EMBL/GenBank/DDBJ whole genome shotgun (WGS) entry which is preliminary data.</text>
</comment>
<reference evidence="6 7" key="1">
    <citation type="submission" date="2013-07" db="EMBL/GenBank/DDBJ databases">
        <title>Sulfurimonas hongkongensis AST-10 Genome Sequencing.</title>
        <authorList>
            <person name="Cai L."/>
            <person name="Zhang T."/>
        </authorList>
    </citation>
    <scope>NUCLEOTIDE SEQUENCE [LARGE SCALE GENOMIC DNA]</scope>
    <source>
        <strain evidence="6 7">AST-10</strain>
    </source>
</reference>
<proteinExistence type="predicted"/>
<evidence type="ECO:0000256" key="2">
    <source>
        <dbReference type="ARBA" id="ARBA00022723"/>
    </source>
</evidence>
<protein>
    <recommendedName>
        <fullName evidence="5">Cytochrome c domain-containing protein</fullName>
    </recommendedName>
</protein>